<name>A0A392PI06_9FABA</name>
<protein>
    <submittedName>
        <fullName evidence="2">Uncharacterized protein</fullName>
    </submittedName>
</protein>
<feature type="compositionally biased region" description="Polar residues" evidence="1">
    <location>
        <begin position="1"/>
        <end position="13"/>
    </location>
</feature>
<keyword evidence="3" id="KW-1185">Reference proteome</keyword>
<dbReference type="Proteomes" id="UP000265520">
    <property type="component" value="Unassembled WGS sequence"/>
</dbReference>
<reference evidence="2 3" key="1">
    <citation type="journal article" date="2018" name="Front. Plant Sci.">
        <title>Red Clover (Trifolium pratense) and Zigzag Clover (T. medium) - A Picture of Genomic Similarities and Differences.</title>
        <authorList>
            <person name="Dluhosova J."/>
            <person name="Istvanek J."/>
            <person name="Nedelnik J."/>
            <person name="Repkova J."/>
        </authorList>
    </citation>
    <scope>NUCLEOTIDE SEQUENCE [LARGE SCALE GENOMIC DNA]</scope>
    <source>
        <strain evidence="3">cv. 10/8</strain>
        <tissue evidence="2">Leaf</tissue>
    </source>
</reference>
<dbReference type="EMBL" id="LXQA010080109">
    <property type="protein sequence ID" value="MCI11422.1"/>
    <property type="molecule type" value="Genomic_DNA"/>
</dbReference>
<accession>A0A392PI06</accession>
<feature type="compositionally biased region" description="Low complexity" evidence="1">
    <location>
        <begin position="14"/>
        <end position="23"/>
    </location>
</feature>
<proteinExistence type="predicted"/>
<dbReference type="AlphaFoldDB" id="A0A392PI06"/>
<sequence length="97" mass="9339">TNSSTDHGSEGTTAASVGSPSVPAGGGVAGHCRGVGGESGNYCTGDGYGGDYGNGYNGGFGGIGSLGPGGGDHNNSLRVNVNGQSSVQKAKILFLLY</sequence>
<feature type="region of interest" description="Disordered" evidence="1">
    <location>
        <begin position="1"/>
        <end position="30"/>
    </location>
</feature>
<evidence type="ECO:0000256" key="1">
    <source>
        <dbReference type="SAM" id="MobiDB-lite"/>
    </source>
</evidence>
<evidence type="ECO:0000313" key="3">
    <source>
        <dbReference type="Proteomes" id="UP000265520"/>
    </source>
</evidence>
<organism evidence="2 3">
    <name type="scientific">Trifolium medium</name>
    <dbReference type="NCBI Taxonomy" id="97028"/>
    <lineage>
        <taxon>Eukaryota</taxon>
        <taxon>Viridiplantae</taxon>
        <taxon>Streptophyta</taxon>
        <taxon>Embryophyta</taxon>
        <taxon>Tracheophyta</taxon>
        <taxon>Spermatophyta</taxon>
        <taxon>Magnoliopsida</taxon>
        <taxon>eudicotyledons</taxon>
        <taxon>Gunneridae</taxon>
        <taxon>Pentapetalae</taxon>
        <taxon>rosids</taxon>
        <taxon>fabids</taxon>
        <taxon>Fabales</taxon>
        <taxon>Fabaceae</taxon>
        <taxon>Papilionoideae</taxon>
        <taxon>50 kb inversion clade</taxon>
        <taxon>NPAAA clade</taxon>
        <taxon>Hologalegina</taxon>
        <taxon>IRL clade</taxon>
        <taxon>Trifolieae</taxon>
        <taxon>Trifolium</taxon>
    </lineage>
</organism>
<comment type="caution">
    <text evidence="2">The sequence shown here is derived from an EMBL/GenBank/DDBJ whole genome shotgun (WGS) entry which is preliminary data.</text>
</comment>
<evidence type="ECO:0000313" key="2">
    <source>
        <dbReference type="EMBL" id="MCI11422.1"/>
    </source>
</evidence>
<feature type="non-terminal residue" evidence="2">
    <location>
        <position position="1"/>
    </location>
</feature>